<dbReference type="Pfam" id="PF01551">
    <property type="entry name" value="Peptidase_M23"/>
    <property type="match status" value="1"/>
</dbReference>
<dbReference type="AlphaFoldDB" id="A0A345YKW7"/>
<dbReference type="InterPro" id="IPR050570">
    <property type="entry name" value="Cell_wall_metabolism_enzyme"/>
</dbReference>
<dbReference type="Proteomes" id="UP000282185">
    <property type="component" value="Unassembled WGS sequence"/>
</dbReference>
<dbReference type="EMBL" id="QSWH01000003">
    <property type="protein sequence ID" value="RRR23181.1"/>
    <property type="molecule type" value="Genomic_DNA"/>
</dbReference>
<dbReference type="PANTHER" id="PTHR21666">
    <property type="entry name" value="PEPTIDASE-RELATED"/>
    <property type="match status" value="1"/>
</dbReference>
<keyword evidence="1" id="KW-0732">Signal</keyword>
<dbReference type="EMBL" id="CP031356">
    <property type="protein sequence ID" value="AXK44569.1"/>
    <property type="molecule type" value="Genomic_DNA"/>
</dbReference>
<evidence type="ECO:0000259" key="2">
    <source>
        <dbReference type="Pfam" id="PF01551"/>
    </source>
</evidence>
<dbReference type="Gene3D" id="2.70.70.10">
    <property type="entry name" value="Glucose Permease (Domain IIA)"/>
    <property type="match status" value="1"/>
</dbReference>
<evidence type="ECO:0000313" key="5">
    <source>
        <dbReference type="Proteomes" id="UP000254236"/>
    </source>
</evidence>
<dbReference type="KEGG" id="bsau:DWV08_02315"/>
<protein>
    <submittedName>
        <fullName evidence="4">M23 family peptidase</fullName>
    </submittedName>
</protein>
<dbReference type="CDD" id="cd12797">
    <property type="entry name" value="M23_peptidase"/>
    <property type="match status" value="1"/>
</dbReference>
<feature type="domain" description="M23ase beta-sheet core" evidence="2">
    <location>
        <begin position="70"/>
        <end position="166"/>
    </location>
</feature>
<gene>
    <name evidence="3" type="ORF">DWV08_02315</name>
    <name evidence="4" type="ORF">DXU92_07445</name>
</gene>
<dbReference type="PANTHER" id="PTHR21666:SF289">
    <property type="entry name" value="L-ALA--D-GLU ENDOPEPTIDASE"/>
    <property type="match status" value="1"/>
</dbReference>
<dbReference type="Proteomes" id="UP000254236">
    <property type="component" value="Chromosome"/>
</dbReference>
<evidence type="ECO:0000313" key="4">
    <source>
        <dbReference type="EMBL" id="RRR23181.1"/>
    </source>
</evidence>
<dbReference type="GO" id="GO:0004222">
    <property type="term" value="F:metalloendopeptidase activity"/>
    <property type="evidence" value="ECO:0007669"/>
    <property type="project" value="TreeGrafter"/>
</dbReference>
<reference evidence="3 5" key="1">
    <citation type="submission" date="2018-07" db="EMBL/GenBank/DDBJ databases">
        <title>Brachybacterium saurashtrense DSM 23186 genome sequence.</title>
        <authorList>
            <person name="Guo L."/>
        </authorList>
    </citation>
    <scope>NUCLEOTIDE SEQUENCE [LARGE SCALE GENOMIC DNA]</scope>
    <source>
        <strain evidence="3 5">DSM 23186</strain>
    </source>
</reference>
<proteinExistence type="predicted"/>
<reference evidence="4 6" key="2">
    <citation type="submission" date="2018-08" db="EMBL/GenBank/DDBJ databases">
        <title>Brachybacterium saurashtrense DSM 23186.</title>
        <authorList>
            <person name="Li Y."/>
        </authorList>
    </citation>
    <scope>NUCLEOTIDE SEQUENCE [LARGE SCALE GENOMIC DNA]</scope>
    <source>
        <strain evidence="4 6">DSM 23186</strain>
    </source>
</reference>
<dbReference type="OrthoDB" id="5245088at2"/>
<sequence>MVPLAESRTVRPVPSPRQRLVRCLLAVLVLLAGMPAAPVRAEAARWQWPLPAPHEVLAPYEAPAHRYGPGHRGLDIAAAPGEPVRAVEAGTVRFSGTVAGRGVISVRHADGLLSTYEPVRGTVEAGDAVAVGDVLGVLEQAGEQGHCPGATCLHLGARRGEDYLDPSVLLGARGPSVLLPWGGGVRTPYSLAAAALTPADGPGPPSGGASLR</sequence>
<keyword evidence="5" id="KW-1185">Reference proteome</keyword>
<organism evidence="4 6">
    <name type="scientific">Brachybacterium saurashtrense</name>
    <dbReference type="NCBI Taxonomy" id="556288"/>
    <lineage>
        <taxon>Bacteria</taxon>
        <taxon>Bacillati</taxon>
        <taxon>Actinomycetota</taxon>
        <taxon>Actinomycetes</taxon>
        <taxon>Micrococcales</taxon>
        <taxon>Dermabacteraceae</taxon>
        <taxon>Brachybacterium</taxon>
    </lineage>
</organism>
<name>A0A345YKW7_9MICO</name>
<dbReference type="SUPFAM" id="SSF51261">
    <property type="entry name" value="Duplicated hybrid motif"/>
    <property type="match status" value="1"/>
</dbReference>
<accession>A0A345YKW7</accession>
<dbReference type="InterPro" id="IPR016047">
    <property type="entry name" value="M23ase_b-sheet_dom"/>
</dbReference>
<evidence type="ECO:0000313" key="3">
    <source>
        <dbReference type="EMBL" id="AXK44569.1"/>
    </source>
</evidence>
<evidence type="ECO:0000313" key="6">
    <source>
        <dbReference type="Proteomes" id="UP000282185"/>
    </source>
</evidence>
<evidence type="ECO:0000256" key="1">
    <source>
        <dbReference type="ARBA" id="ARBA00022729"/>
    </source>
</evidence>
<dbReference type="InterPro" id="IPR011055">
    <property type="entry name" value="Dup_hybrid_motif"/>
</dbReference>